<dbReference type="Proteomes" id="UP001596481">
    <property type="component" value="Unassembled WGS sequence"/>
</dbReference>
<dbReference type="AlphaFoldDB" id="A0ABD5ZJI3"/>
<evidence type="ECO:0000313" key="1">
    <source>
        <dbReference type="EMBL" id="MFC7205428.1"/>
    </source>
</evidence>
<proteinExistence type="predicted"/>
<reference evidence="1 2" key="1">
    <citation type="journal article" date="2019" name="Int. J. Syst. Evol. Microbiol.">
        <title>The Global Catalogue of Microorganisms (GCM) 10K type strain sequencing project: providing services to taxonomists for standard genome sequencing and annotation.</title>
        <authorList>
            <consortium name="The Broad Institute Genomics Platform"/>
            <consortium name="The Broad Institute Genome Sequencing Center for Infectious Disease"/>
            <person name="Wu L."/>
            <person name="Ma J."/>
        </authorList>
    </citation>
    <scope>NUCLEOTIDE SEQUENCE [LARGE SCALE GENOMIC DNA]</scope>
    <source>
        <strain evidence="1 2">DSM 29988</strain>
    </source>
</reference>
<dbReference type="Pfam" id="PF26437">
    <property type="entry name" value="PDDEXK_18"/>
    <property type="match status" value="1"/>
</dbReference>
<dbReference type="InterPro" id="IPR058984">
    <property type="entry name" value="PDDEXK-like_halobact"/>
</dbReference>
<comment type="caution">
    <text evidence="1">The sequence shown here is derived from an EMBL/GenBank/DDBJ whole genome shotgun (WGS) entry which is preliminary data.</text>
</comment>
<name>A0ABD5ZJI3_9EURY</name>
<sequence>MREDELATRVVEHFRAAFEDVTVHLEEPYDHYGNRGVADVYVRVRTPEPVDYLIELKSDAAIRHATGANEILRQYRRMERYFYKDDEHRIDRKLGRDGPGVHVLLLFAPTAACVRHVRAHQALYESVETDATVEAVPASRKVAFLTKLDRASDGELGFLSVNGEVSFDSEAFLSAVPDGSRLADALADVSNTE</sequence>
<accession>A0ABD5ZJI3</accession>
<gene>
    <name evidence="1" type="ORF">ACFQJC_18100</name>
</gene>
<organism evidence="1 2">
    <name type="scientific">Haloferax namakaokahaiae</name>
    <dbReference type="NCBI Taxonomy" id="1748331"/>
    <lineage>
        <taxon>Archaea</taxon>
        <taxon>Methanobacteriati</taxon>
        <taxon>Methanobacteriota</taxon>
        <taxon>Stenosarchaea group</taxon>
        <taxon>Halobacteria</taxon>
        <taxon>Halobacteriales</taxon>
        <taxon>Haloferacaceae</taxon>
        <taxon>Haloferax</taxon>
    </lineage>
</organism>
<dbReference type="EMBL" id="JBHTAA010000015">
    <property type="protein sequence ID" value="MFC7205428.1"/>
    <property type="molecule type" value="Genomic_DNA"/>
</dbReference>
<keyword evidence="2" id="KW-1185">Reference proteome</keyword>
<dbReference type="RefSeq" id="WP_390226110.1">
    <property type="nucleotide sequence ID" value="NZ_JBHTAA010000015.1"/>
</dbReference>
<evidence type="ECO:0000313" key="2">
    <source>
        <dbReference type="Proteomes" id="UP001596481"/>
    </source>
</evidence>
<protein>
    <submittedName>
        <fullName evidence="1">Uncharacterized protein</fullName>
    </submittedName>
</protein>